<feature type="transmembrane region" description="Helical" evidence="1">
    <location>
        <begin position="12"/>
        <end position="32"/>
    </location>
</feature>
<keyword evidence="1" id="KW-1133">Transmembrane helix</keyword>
<dbReference type="AlphaFoldDB" id="A0A563ELX0"/>
<dbReference type="PANTHER" id="PTHR43662:SF3">
    <property type="entry name" value="DOMAIN PROTEIN, PUTATIVE (AFU_ORTHOLOGUE AFUA_6G11970)-RELATED"/>
    <property type="match status" value="1"/>
</dbReference>
<dbReference type="Pfam" id="PF09362">
    <property type="entry name" value="DUF1996"/>
    <property type="match status" value="1"/>
</dbReference>
<keyword evidence="1" id="KW-0812">Transmembrane</keyword>
<gene>
    <name evidence="3" type="ORF">FKR81_29645</name>
</gene>
<evidence type="ECO:0000259" key="2">
    <source>
        <dbReference type="Pfam" id="PF09362"/>
    </source>
</evidence>
<keyword evidence="1" id="KW-0472">Membrane</keyword>
<dbReference type="OrthoDB" id="581239at2"/>
<evidence type="ECO:0000256" key="1">
    <source>
        <dbReference type="SAM" id="Phobius"/>
    </source>
</evidence>
<proteinExistence type="predicted"/>
<organism evidence="3 4">
    <name type="scientific">Lentzea tibetensis</name>
    <dbReference type="NCBI Taxonomy" id="2591470"/>
    <lineage>
        <taxon>Bacteria</taxon>
        <taxon>Bacillati</taxon>
        <taxon>Actinomycetota</taxon>
        <taxon>Actinomycetes</taxon>
        <taxon>Pseudonocardiales</taxon>
        <taxon>Pseudonocardiaceae</taxon>
        <taxon>Lentzea</taxon>
    </lineage>
</organism>
<evidence type="ECO:0000313" key="4">
    <source>
        <dbReference type="Proteomes" id="UP000316639"/>
    </source>
</evidence>
<dbReference type="Proteomes" id="UP000316639">
    <property type="component" value="Unassembled WGS sequence"/>
</dbReference>
<sequence length="318" mass="34247">MRGDPMHVKVRATIGAAAVAAAVAVTGLIISYEPVNASKVSHAGHGFAYSPEQAKAIVEQQQIGISAYGSEFRVTCAASHRRQDDPIVFQNQAGVSHMHEFFGNRSTNANSTLTSLKAATTNCNPVSDKSAYWVPTLYKNGQAIAPDSVTMYYQGIQPQNATAFPQGLRYVVGNSKATSPNDNPAARWSCTTQSPSDRNFLNCPPGTKVETYLDFPTCWNGRDLDSANHRDHMAFALGQTCPSTHPVVMPRLEFLLTYPVNGTGLSLGGTINGVNVTSAPGYTFHGDFMNAWDQAELQRRVTNCLNTGRKCGTDGNPV</sequence>
<dbReference type="InterPro" id="IPR018535">
    <property type="entry name" value="DUF1996"/>
</dbReference>
<reference evidence="3 4" key="1">
    <citation type="submission" date="2019-07" db="EMBL/GenBank/DDBJ databases">
        <title>Lentzea xizangensis sp. nov., isolated from Qinghai-Tibetan Plateau Soils.</title>
        <authorList>
            <person name="Huang J."/>
        </authorList>
    </citation>
    <scope>NUCLEOTIDE SEQUENCE [LARGE SCALE GENOMIC DNA]</scope>
    <source>
        <strain evidence="3 4">FXJ1.1311</strain>
    </source>
</reference>
<dbReference type="EMBL" id="VOBR01000022">
    <property type="protein sequence ID" value="TWP48147.1"/>
    <property type="molecule type" value="Genomic_DNA"/>
</dbReference>
<name>A0A563ELX0_9PSEU</name>
<accession>A0A563ELX0</accession>
<feature type="domain" description="DUF1996" evidence="2">
    <location>
        <begin position="85"/>
        <end position="292"/>
    </location>
</feature>
<keyword evidence="4" id="KW-1185">Reference proteome</keyword>
<protein>
    <submittedName>
        <fullName evidence="3">DUF1996 domain-containing protein</fullName>
    </submittedName>
</protein>
<evidence type="ECO:0000313" key="3">
    <source>
        <dbReference type="EMBL" id="TWP48147.1"/>
    </source>
</evidence>
<comment type="caution">
    <text evidence="3">The sequence shown here is derived from an EMBL/GenBank/DDBJ whole genome shotgun (WGS) entry which is preliminary data.</text>
</comment>
<dbReference type="PANTHER" id="PTHR43662">
    <property type="match status" value="1"/>
</dbReference>